<proteinExistence type="predicted"/>
<evidence type="ECO:0000313" key="2">
    <source>
        <dbReference type="EMBL" id="CCH75278.1"/>
    </source>
</evidence>
<feature type="domain" description="Amine oxidase" evidence="1">
    <location>
        <begin position="104"/>
        <end position="329"/>
    </location>
</feature>
<evidence type="ECO:0000259" key="1">
    <source>
        <dbReference type="Pfam" id="PF01593"/>
    </source>
</evidence>
<dbReference type="Proteomes" id="UP000035763">
    <property type="component" value="Unassembled WGS sequence"/>
</dbReference>
<comment type="caution">
    <text evidence="2">The sequence shown here is derived from an EMBL/GenBank/DDBJ whole genome shotgun (WGS) entry which is preliminary data.</text>
</comment>
<name>W6K050_9MICO</name>
<dbReference type="InterPro" id="IPR036188">
    <property type="entry name" value="FAD/NAD-bd_sf"/>
</dbReference>
<dbReference type="EMBL" id="CAJA01000486">
    <property type="protein sequence ID" value="CCH75278.1"/>
    <property type="molecule type" value="Genomic_DNA"/>
</dbReference>
<dbReference type="SUPFAM" id="SSF51905">
    <property type="entry name" value="FAD/NAD(P)-binding domain"/>
    <property type="match status" value="1"/>
</dbReference>
<dbReference type="AlphaFoldDB" id="W6K050"/>
<gene>
    <name evidence="2" type="ORF">BN11_600008</name>
</gene>
<dbReference type="STRING" id="1193182.BN11_600008"/>
<dbReference type="InterPro" id="IPR002937">
    <property type="entry name" value="Amino_oxidase"/>
</dbReference>
<dbReference type="PANTHER" id="PTHR10742">
    <property type="entry name" value="FLAVIN MONOAMINE OXIDASE"/>
    <property type="match status" value="1"/>
</dbReference>
<organism evidence="2 3">
    <name type="scientific">Nostocoides australiense Ben110</name>
    <dbReference type="NCBI Taxonomy" id="1193182"/>
    <lineage>
        <taxon>Bacteria</taxon>
        <taxon>Bacillati</taxon>
        <taxon>Actinomycetota</taxon>
        <taxon>Actinomycetes</taxon>
        <taxon>Micrococcales</taxon>
        <taxon>Intrasporangiaceae</taxon>
        <taxon>Nostocoides</taxon>
    </lineage>
</organism>
<dbReference type="InterPro" id="IPR050281">
    <property type="entry name" value="Flavin_monoamine_oxidase"/>
</dbReference>
<dbReference type="Gene3D" id="3.50.50.60">
    <property type="entry name" value="FAD/NAD(P)-binding domain"/>
    <property type="match status" value="1"/>
</dbReference>
<sequence length="334" mass="35252">MRLVDGAQIAAGWLDGETLQPLDCEGDPTGPLRAERLIAGVYRSLGVFMAERLAVTGAVRIAGASVATGDLLRGWTEQIAGIDPGAETLARYLTDAAVRPPPGEKHLLPGGMTTPLEKVAAQLPVTLRTTVRHISIDGAGVVVRSETGQIRARHVILTAPPSVAHAIDLPDMPAAQRAAGDQLRAIPAAVAILPLGEAAAGDSFAYVPGVGFLTANDGQEHATLVAKGAPAYRLRGWTRDRAAWAKTVTALGVQPDNRREVIVREWHDDPLAGGGFTAPVEPAGDAARQWRTPVGGRLHMAGEAAWADEGHPYVDRAWHSGRRAVDAILEELSR</sequence>
<reference evidence="2 3" key="1">
    <citation type="journal article" date="2013" name="ISME J.">
        <title>A metabolic model for members of the genus Tetrasphaera involved in enhanced biological phosphorus removal.</title>
        <authorList>
            <person name="Kristiansen R."/>
            <person name="Nguyen H.T.T."/>
            <person name="Saunders A.M."/>
            <person name="Nielsen J.L."/>
            <person name="Wimmer R."/>
            <person name="Le V.Q."/>
            <person name="McIlroy S.J."/>
            <person name="Petrovski S."/>
            <person name="Seviour R.J."/>
            <person name="Calteau A."/>
            <person name="Nielsen K.L."/>
            <person name="Nielsen P.H."/>
        </authorList>
    </citation>
    <scope>NUCLEOTIDE SEQUENCE [LARGE SCALE GENOMIC DNA]</scope>
    <source>
        <strain evidence="2 3">Ben110</strain>
    </source>
</reference>
<evidence type="ECO:0000313" key="3">
    <source>
        <dbReference type="Proteomes" id="UP000035763"/>
    </source>
</evidence>
<dbReference type="PANTHER" id="PTHR10742:SF410">
    <property type="entry name" value="LYSINE-SPECIFIC HISTONE DEMETHYLASE 2"/>
    <property type="match status" value="1"/>
</dbReference>
<keyword evidence="3" id="KW-1185">Reference proteome</keyword>
<dbReference type="GO" id="GO:0016491">
    <property type="term" value="F:oxidoreductase activity"/>
    <property type="evidence" value="ECO:0007669"/>
    <property type="project" value="InterPro"/>
</dbReference>
<protein>
    <recommendedName>
        <fullName evidence="1">Amine oxidase domain-containing protein</fullName>
    </recommendedName>
</protein>
<accession>W6K050</accession>
<dbReference type="Pfam" id="PF01593">
    <property type="entry name" value="Amino_oxidase"/>
    <property type="match status" value="1"/>
</dbReference>
<dbReference type="OrthoDB" id="337830at2"/>